<sequence length="173" mass="19759">MSAKEINQIKVFNTIAFLKCIITTPHKFKNDEVLKKALKSQTGIAKYENKDQEITICSLNTLKTTSDTLLGRGFLELNELRLNAKDALENTIEGKKSNKRTKTGLNNRVTELEAKLDIAYRSNFLLTTMISELRSQLKQIAIYEGSVEERKELYRKFNEGAETKLSYTLNGKF</sequence>
<dbReference type="HOGENOM" id="CLU_114528_1_0_6"/>
<evidence type="ECO:0000313" key="1">
    <source>
        <dbReference type="EMBL" id="CAQ78652.1"/>
    </source>
</evidence>
<organism evidence="1 2">
    <name type="scientific">Aliivibrio salmonicida (strain LFI1238)</name>
    <name type="common">Vibrio salmonicida (strain LFI1238)</name>
    <dbReference type="NCBI Taxonomy" id="316275"/>
    <lineage>
        <taxon>Bacteria</taxon>
        <taxon>Pseudomonadati</taxon>
        <taxon>Pseudomonadota</taxon>
        <taxon>Gammaproteobacteria</taxon>
        <taxon>Vibrionales</taxon>
        <taxon>Vibrionaceae</taxon>
        <taxon>Aliivibrio</taxon>
    </lineage>
</organism>
<reference evidence="1 2" key="1">
    <citation type="journal article" date="2008" name="BMC Genomics">
        <title>The genome sequence of the fish pathogen Aliivibrio salmonicida strain LFI1238 shows extensive evidence of gene decay.</title>
        <authorList>
            <person name="Hjerde E."/>
            <person name="Lorentzen M.S."/>
            <person name="Holden M.T."/>
            <person name="Seeger K."/>
            <person name="Paulsen S."/>
            <person name="Bason N."/>
            <person name="Churcher C."/>
            <person name="Harris D."/>
            <person name="Norbertczak H."/>
            <person name="Quail M.A."/>
            <person name="Sanders S."/>
            <person name="Thurston S."/>
            <person name="Parkhill J."/>
            <person name="Willassen N.P."/>
            <person name="Thomson N.R."/>
        </authorList>
    </citation>
    <scope>NUCLEOTIDE SEQUENCE [LARGE SCALE GENOMIC DNA]</scope>
    <source>
        <strain evidence="1 2">LFI1238</strain>
    </source>
</reference>
<dbReference type="AlphaFoldDB" id="B6EIE1"/>
<proteinExistence type="predicted"/>
<dbReference type="RefSeq" id="WP_012549734.1">
    <property type="nucleotide sequence ID" value="NC_011312.1"/>
</dbReference>
<keyword evidence="2" id="KW-1185">Reference proteome</keyword>
<dbReference type="KEGG" id="vsa:VSAL_I0967"/>
<accession>B6EIE1</accession>
<dbReference type="Proteomes" id="UP000001730">
    <property type="component" value="Chromosome 1"/>
</dbReference>
<name>B6EIE1_ALISL</name>
<evidence type="ECO:0000313" key="2">
    <source>
        <dbReference type="Proteomes" id="UP000001730"/>
    </source>
</evidence>
<dbReference type="eggNOG" id="ENOG50346PA">
    <property type="taxonomic scope" value="Bacteria"/>
</dbReference>
<dbReference type="EMBL" id="FM178379">
    <property type="protein sequence ID" value="CAQ78652.1"/>
    <property type="molecule type" value="Genomic_DNA"/>
</dbReference>
<protein>
    <submittedName>
        <fullName evidence="1">Uncharacterized protein</fullName>
    </submittedName>
</protein>
<gene>
    <name evidence="1" type="ordered locus">VSAL_I0967</name>
</gene>